<feature type="domain" description="N-acetyltransferase" evidence="1">
    <location>
        <begin position="14"/>
        <end position="101"/>
    </location>
</feature>
<evidence type="ECO:0000313" key="3">
    <source>
        <dbReference type="Proteomes" id="UP000502298"/>
    </source>
</evidence>
<evidence type="ECO:0000259" key="1">
    <source>
        <dbReference type="PROSITE" id="PS51729"/>
    </source>
</evidence>
<name>A0A6H2ELW8_9ACTO</name>
<dbReference type="PROSITE" id="PS51729">
    <property type="entry name" value="GNAT_YJDJ"/>
    <property type="match status" value="1"/>
</dbReference>
<dbReference type="InterPro" id="IPR016181">
    <property type="entry name" value="Acyl_CoA_acyltransferase"/>
</dbReference>
<accession>A0A6H2ELW8</accession>
<dbReference type="Pfam" id="PF14542">
    <property type="entry name" value="Acetyltransf_CG"/>
    <property type="match status" value="1"/>
</dbReference>
<dbReference type="GO" id="GO:0016740">
    <property type="term" value="F:transferase activity"/>
    <property type="evidence" value="ECO:0007669"/>
    <property type="project" value="UniProtKB-KW"/>
</dbReference>
<dbReference type="EMBL" id="CP050804">
    <property type="protein sequence ID" value="QJC22063.1"/>
    <property type="molecule type" value="Genomic_DNA"/>
</dbReference>
<dbReference type="AlphaFoldDB" id="A0A6H2ELW8"/>
<dbReference type="RefSeq" id="WP_168917997.1">
    <property type="nucleotide sequence ID" value="NZ_CP050804.1"/>
</dbReference>
<proteinExistence type="predicted"/>
<dbReference type="Gene3D" id="3.40.630.30">
    <property type="match status" value="1"/>
</dbReference>
<sequence length="114" mass="12761">MNQQRTDKTGKPVEVVAGNSLYAIRYEESDVAGFTQYIDNGDERIFFHTEVRPELEGRGLAGTLVDVALHETSAEGKTIVAMCPMVRRWVGKHGEGLTWRAATMEDQQFVMSNL</sequence>
<reference evidence="2 3" key="1">
    <citation type="submission" date="2020-03" db="EMBL/GenBank/DDBJ databases">
        <title>Complete genome of Arcanobacterium buesumensis sp. nov. strain 2701.</title>
        <authorList>
            <person name="Borowiak M."/>
            <person name="Alssahen M."/>
            <person name="Laemmler C."/>
            <person name="Malorny B."/>
            <person name="Hassan A."/>
            <person name="Prenger-Berninghoff E."/>
            <person name="Ploetz M."/>
            <person name="Abdulmawjood A."/>
        </authorList>
    </citation>
    <scope>NUCLEOTIDE SEQUENCE [LARGE SCALE GENOMIC DNA]</scope>
    <source>
        <strain evidence="2 3">2701</strain>
    </source>
</reference>
<keyword evidence="3" id="KW-1185">Reference proteome</keyword>
<dbReference type="SUPFAM" id="SSF55729">
    <property type="entry name" value="Acyl-CoA N-acyltransferases (Nat)"/>
    <property type="match status" value="1"/>
</dbReference>
<evidence type="ECO:0000313" key="2">
    <source>
        <dbReference type="EMBL" id="QJC22063.1"/>
    </source>
</evidence>
<protein>
    <submittedName>
        <fullName evidence="2">N-acetyltransferase</fullName>
    </submittedName>
</protein>
<organism evidence="2 3">
    <name type="scientific">Arcanobacterium buesumense</name>
    <dbReference type="NCBI Taxonomy" id="2722751"/>
    <lineage>
        <taxon>Bacteria</taxon>
        <taxon>Bacillati</taxon>
        <taxon>Actinomycetota</taxon>
        <taxon>Actinomycetes</taxon>
        <taxon>Actinomycetales</taxon>
        <taxon>Actinomycetaceae</taxon>
        <taxon>Arcanobacterium</taxon>
    </lineage>
</organism>
<dbReference type="Proteomes" id="UP000502298">
    <property type="component" value="Chromosome"/>
</dbReference>
<dbReference type="InterPro" id="IPR031165">
    <property type="entry name" value="GNAT_YJDJ"/>
</dbReference>
<dbReference type="KEGG" id="arca:HC352_05790"/>
<gene>
    <name evidence="2" type="ORF">HC352_05790</name>
</gene>
<keyword evidence="2" id="KW-0808">Transferase</keyword>